<protein>
    <submittedName>
        <fullName evidence="2">Uncharacterized protein</fullName>
    </submittedName>
</protein>
<dbReference type="AlphaFoldDB" id="A0A291DEV9"/>
<reference evidence="3" key="1">
    <citation type="submission" date="2017-09" db="EMBL/GenBank/DDBJ databases">
        <title>FDA dAtabase for Regulatory Grade micrObial Sequences (FDA-ARGOS): Supporting development and validation of Infectious Disease Dx tests.</title>
        <authorList>
            <person name="Minogue T."/>
            <person name="Wolcott M."/>
            <person name="Wasieloski L."/>
            <person name="Aguilar W."/>
            <person name="Moore D."/>
            <person name="Tallon L."/>
            <person name="Sadzewicz L."/>
            <person name="Ott S."/>
            <person name="Zhao X."/>
            <person name="Nagaraj S."/>
            <person name="Vavikolanu K."/>
            <person name="Aluvathingal J."/>
            <person name="Nadendla S."/>
            <person name="Sichtig H."/>
        </authorList>
    </citation>
    <scope>NUCLEOTIDE SEQUENCE [LARGE SCALE GENOMIC DNA]</scope>
    <source>
        <strain evidence="3">FDAARGOS_369</strain>
    </source>
</reference>
<dbReference type="EMBL" id="CP023510">
    <property type="protein sequence ID" value="ATF63036.1"/>
    <property type="molecule type" value="Genomic_DNA"/>
</dbReference>
<gene>
    <name evidence="2" type="ORF">CO690_04825</name>
</gene>
<evidence type="ECO:0000313" key="2">
    <source>
        <dbReference type="EMBL" id="ATF63036.1"/>
    </source>
</evidence>
<keyword evidence="1" id="KW-0472">Membrane</keyword>
<keyword evidence="1" id="KW-0812">Transmembrane</keyword>
<evidence type="ECO:0000256" key="1">
    <source>
        <dbReference type="SAM" id="Phobius"/>
    </source>
</evidence>
<dbReference type="RefSeq" id="WP_070599222.1">
    <property type="nucleotide sequence ID" value="NZ_CP023510.1"/>
</dbReference>
<name>A0A291DEV9_9MICC</name>
<sequence length="216" mass="24353">MTTNNNQPIEDQLEFSDEPVLLMSPKVIHGRPRPRLRCIDRGEVQGILTEGTSSAWKVGKVVGYVPIEKSRETFDGKGFFTDWDGFTLYVLGPVLRMAFWSSLFIALVSPVLLSQSHIEISEGMELALINIFAPFFYFPPLILVGVVVGIWLLFLSAGKFLKAVEDAVESMRLFIGQHKIQHDFEFRQVYECTPLDGGSATALLHRILESHHEEES</sequence>
<proteinExistence type="predicted"/>
<dbReference type="Proteomes" id="UP000218628">
    <property type="component" value="Chromosome"/>
</dbReference>
<feature type="transmembrane region" description="Helical" evidence="1">
    <location>
        <begin position="128"/>
        <end position="154"/>
    </location>
</feature>
<feature type="transmembrane region" description="Helical" evidence="1">
    <location>
        <begin position="86"/>
        <end position="108"/>
    </location>
</feature>
<accession>A0A291DEV9</accession>
<organism evidence="2 3">
    <name type="scientific">Rothia mucilaginosa</name>
    <dbReference type="NCBI Taxonomy" id="43675"/>
    <lineage>
        <taxon>Bacteria</taxon>
        <taxon>Bacillati</taxon>
        <taxon>Actinomycetota</taxon>
        <taxon>Actinomycetes</taxon>
        <taxon>Micrococcales</taxon>
        <taxon>Micrococcaceae</taxon>
        <taxon>Rothia</taxon>
    </lineage>
</organism>
<keyword evidence="1" id="KW-1133">Transmembrane helix</keyword>
<evidence type="ECO:0000313" key="3">
    <source>
        <dbReference type="Proteomes" id="UP000218628"/>
    </source>
</evidence>